<dbReference type="EMBL" id="GBXM01105291">
    <property type="protein sequence ID" value="JAH03286.1"/>
    <property type="molecule type" value="Transcribed_RNA"/>
</dbReference>
<dbReference type="AlphaFoldDB" id="A0A0E9PFA3"/>
<name>A0A0E9PFA3_ANGAN</name>
<organism evidence="1">
    <name type="scientific">Anguilla anguilla</name>
    <name type="common">European freshwater eel</name>
    <name type="synonym">Muraena anguilla</name>
    <dbReference type="NCBI Taxonomy" id="7936"/>
    <lineage>
        <taxon>Eukaryota</taxon>
        <taxon>Metazoa</taxon>
        <taxon>Chordata</taxon>
        <taxon>Craniata</taxon>
        <taxon>Vertebrata</taxon>
        <taxon>Euteleostomi</taxon>
        <taxon>Actinopterygii</taxon>
        <taxon>Neopterygii</taxon>
        <taxon>Teleostei</taxon>
        <taxon>Anguilliformes</taxon>
        <taxon>Anguillidae</taxon>
        <taxon>Anguilla</taxon>
    </lineage>
</organism>
<protein>
    <submittedName>
        <fullName evidence="1">Uncharacterized protein</fullName>
    </submittedName>
</protein>
<reference evidence="1" key="1">
    <citation type="submission" date="2014-11" db="EMBL/GenBank/DDBJ databases">
        <authorList>
            <person name="Amaro Gonzalez C."/>
        </authorList>
    </citation>
    <scope>NUCLEOTIDE SEQUENCE</scope>
</reference>
<reference evidence="1" key="2">
    <citation type="journal article" date="2015" name="Fish Shellfish Immunol.">
        <title>Early steps in the European eel (Anguilla anguilla)-Vibrio vulnificus interaction in the gills: Role of the RtxA13 toxin.</title>
        <authorList>
            <person name="Callol A."/>
            <person name="Pajuelo D."/>
            <person name="Ebbesson L."/>
            <person name="Teles M."/>
            <person name="MacKenzie S."/>
            <person name="Amaro C."/>
        </authorList>
    </citation>
    <scope>NUCLEOTIDE SEQUENCE</scope>
</reference>
<proteinExistence type="predicted"/>
<sequence length="65" mass="7231">MPVFQTVRLRSTELNLSPHVLLGLCSTAMHPFPTAVSNTLCICYIIFLCYISNTTAQVCVVLEQQ</sequence>
<accession>A0A0E9PFA3</accession>
<evidence type="ECO:0000313" key="1">
    <source>
        <dbReference type="EMBL" id="JAH03286.1"/>
    </source>
</evidence>